<proteinExistence type="inferred from homology"/>
<dbReference type="InterPro" id="IPR000795">
    <property type="entry name" value="T_Tr_GTP-bd_dom"/>
</dbReference>
<evidence type="ECO:0000259" key="8">
    <source>
        <dbReference type="PROSITE" id="PS51722"/>
    </source>
</evidence>
<evidence type="ECO:0000313" key="10">
    <source>
        <dbReference type="Proteomes" id="UP001176521"/>
    </source>
</evidence>
<dbReference type="Pfam" id="PF00009">
    <property type="entry name" value="GTP_EFTU"/>
    <property type="match status" value="1"/>
</dbReference>
<evidence type="ECO:0000256" key="7">
    <source>
        <dbReference type="SAM" id="MobiDB-lite"/>
    </source>
</evidence>
<dbReference type="InterPro" id="IPR023115">
    <property type="entry name" value="TIF_IF2_dom3"/>
</dbReference>
<keyword evidence="10" id="KW-1185">Reference proteome</keyword>
<sequence>MSGVAAAVSAAARVRLGGRAAGVAVASSSSFHSAAVVLNDEDQQQQQQRQGQQQRWNGNDRRSDFHQQRQPRSNQQHQQQYLRSDGAAPRRQRFDSGRSAAFPQGGPSTTRTWTPRATQDREYPTNNRSRQHQGQNGGGAPQRRQNQYQQHFRIQQERSPSSYFQHRDRDPHRDPRESSSSGGGGGQRIPVAAALISDQAGAHRQAQVLDAIDPEADAGDLPPPSAGDYDGGHAASRRSHRRSSSTSAVDPDTPLSAPSSAARGSAKDRDRERARRARMFSEEADDEPPPVQSQRSRTRGVNPVRETATSKRSSPKAPPAPAPVVEEPTFDIHPRPRLAPSSPEHAQLPLRPPVVTIMGHVDHGKTTLLDKLRSTSVAAGEAGGITQHIGAFSVPVVFSSSSAEGESSSSSSSGTPQFVTFLDTPGHAAFTAMRSRGASVTDIVVLVVAADDGVMPQTREVIELWKELSAREAQYDPASAQASSSSASSSTRRLGSGSLQLVIALTKSDKRTADPERVKRQLLVEGIELEEYGGEVPCVPVSGKTGEGLDLLQDTLVTLAELAELRAEREGPVEGYIVESKVEKGRGSVATVLVKRGALKVGDIAVAGTTWVKVRSLTDSSGASLRELKPGQAGVVTGWKELPSAGDEILGASAAEGGENAAKRAVEGRKRRLEAAKLGEEAAQISEQRRLLAEEQERKKRSDFLERQQRRLAEAALAAGKSVEEFMRESKAAAGAGQEGEDGDEDADEAATLGTGKAESEKKELLVIVKADVSGSVEAVIGAISGIGNKEAGVRIVSSGVGEPTDGDLAMAKAVGARIICFNVNIPRAIERAAASHSPPIQLHSSPIIYRLMEYVSASVGSLLPPLRQIRVTGEALIAQIFKINVKGRVFVNVAGCRVTNGTIARSSEVRILRSAPEDVVADEEEEEGGEGAEGGDGNAGLKVGDRVGGGRRVVWLGKLDSLKHGKNEVPDRGKGTECGMSFEGFQAFEEGDVVQCFYTVDVPRQLM</sequence>
<dbReference type="PANTHER" id="PTHR43381">
    <property type="entry name" value="TRANSLATION INITIATION FACTOR IF-2-RELATED"/>
    <property type="match status" value="1"/>
</dbReference>
<feature type="region of interest" description="Disordered" evidence="7">
    <location>
        <begin position="36"/>
        <end position="347"/>
    </location>
</feature>
<evidence type="ECO:0000256" key="1">
    <source>
        <dbReference type="ARBA" id="ARBA00007733"/>
    </source>
</evidence>
<dbReference type="SUPFAM" id="SSF52540">
    <property type="entry name" value="P-loop containing nucleoside triphosphate hydrolases"/>
    <property type="match status" value="1"/>
</dbReference>
<feature type="compositionally biased region" description="Polar residues" evidence="7">
    <location>
        <begin position="124"/>
        <end position="134"/>
    </location>
</feature>
<dbReference type="InterPro" id="IPR009000">
    <property type="entry name" value="Transl_B-barrel_sf"/>
</dbReference>
<dbReference type="InterPro" id="IPR044145">
    <property type="entry name" value="IF2_II"/>
</dbReference>
<feature type="compositionally biased region" description="Acidic residues" evidence="7">
    <location>
        <begin position="739"/>
        <end position="749"/>
    </location>
</feature>
<dbReference type="FunFam" id="3.40.50.300:FF:000019">
    <property type="entry name" value="Translation initiation factor IF-2"/>
    <property type="match status" value="1"/>
</dbReference>
<dbReference type="InterPro" id="IPR015760">
    <property type="entry name" value="TIF_IF2"/>
</dbReference>
<feature type="domain" description="Tr-type G" evidence="8">
    <location>
        <begin position="350"/>
        <end position="566"/>
    </location>
</feature>
<comment type="caution">
    <text evidence="9">The sequence shown here is derived from an EMBL/GenBank/DDBJ whole genome shotgun (WGS) entry which is preliminary data.</text>
</comment>
<dbReference type="EMBL" id="JAPDMQ010000034">
    <property type="protein sequence ID" value="KAK0539216.1"/>
    <property type="molecule type" value="Genomic_DNA"/>
</dbReference>
<evidence type="ECO:0000256" key="4">
    <source>
        <dbReference type="ARBA" id="ARBA00022917"/>
    </source>
</evidence>
<dbReference type="InterPro" id="IPR005225">
    <property type="entry name" value="Small_GTP-bd"/>
</dbReference>
<comment type="function">
    <text evidence="6">One of the essential components for the initiation of protein synthesis. Protects formylmethionyl-tRNA from spontaneous hydrolysis and promotes its binding to the 30S ribosomal subunits. Also involved in the hydrolysis of GTP during the formation of the 70S ribosomal complex.</text>
</comment>
<feature type="compositionally biased region" description="Basic and acidic residues" evidence="7">
    <location>
        <begin position="58"/>
        <end position="67"/>
    </location>
</feature>
<comment type="similarity">
    <text evidence="1">Belongs to the TRAFAC class translation factor GTPase superfamily. Classic translation factor GTPase family. IF-2 subfamily.</text>
</comment>
<dbReference type="CDD" id="cd01887">
    <property type="entry name" value="IF2_eIF5B"/>
    <property type="match status" value="1"/>
</dbReference>
<dbReference type="CDD" id="cd03692">
    <property type="entry name" value="mtIF2_IVc"/>
    <property type="match status" value="1"/>
</dbReference>
<dbReference type="SUPFAM" id="SSF52156">
    <property type="entry name" value="Initiation factor IF2/eIF5b, domain 3"/>
    <property type="match status" value="1"/>
</dbReference>
<evidence type="ECO:0000256" key="3">
    <source>
        <dbReference type="ARBA" id="ARBA00022741"/>
    </source>
</evidence>
<evidence type="ECO:0000256" key="6">
    <source>
        <dbReference type="ARBA" id="ARBA00025162"/>
    </source>
</evidence>
<feature type="compositionally biased region" description="Polar residues" evidence="7">
    <location>
        <begin position="143"/>
        <end position="164"/>
    </location>
</feature>
<dbReference type="Gene3D" id="2.40.30.10">
    <property type="entry name" value="Translation factors"/>
    <property type="match status" value="2"/>
</dbReference>
<feature type="compositionally biased region" description="Low complexity" evidence="7">
    <location>
        <begin position="44"/>
        <end position="55"/>
    </location>
</feature>
<keyword evidence="5" id="KW-0342">GTP-binding</keyword>
<protein>
    <submittedName>
        <fullName evidence="9">Translation initiation factor IF-2</fullName>
    </submittedName>
</protein>
<organism evidence="9 10">
    <name type="scientific">Tilletia horrida</name>
    <dbReference type="NCBI Taxonomy" id="155126"/>
    <lineage>
        <taxon>Eukaryota</taxon>
        <taxon>Fungi</taxon>
        <taxon>Dikarya</taxon>
        <taxon>Basidiomycota</taxon>
        <taxon>Ustilaginomycotina</taxon>
        <taxon>Exobasidiomycetes</taxon>
        <taxon>Tilletiales</taxon>
        <taxon>Tilletiaceae</taxon>
        <taxon>Tilletia</taxon>
    </lineage>
</organism>
<dbReference type="Gene3D" id="3.40.50.10050">
    <property type="entry name" value="Translation initiation factor IF- 2, domain 3"/>
    <property type="match status" value="1"/>
</dbReference>
<feature type="region of interest" description="Disordered" evidence="7">
    <location>
        <begin position="918"/>
        <end position="943"/>
    </location>
</feature>
<dbReference type="NCBIfam" id="TIGR00231">
    <property type="entry name" value="small_GTP"/>
    <property type="match status" value="1"/>
</dbReference>
<dbReference type="AlphaFoldDB" id="A0AAN6GFW2"/>
<dbReference type="GO" id="GO:0003743">
    <property type="term" value="F:translation initiation factor activity"/>
    <property type="evidence" value="ECO:0007669"/>
    <property type="project" value="UniProtKB-KW"/>
</dbReference>
<evidence type="ECO:0000313" key="9">
    <source>
        <dbReference type="EMBL" id="KAK0539216.1"/>
    </source>
</evidence>
<dbReference type="FunFam" id="3.40.50.10050:FF:000001">
    <property type="entry name" value="Translation initiation factor IF-2"/>
    <property type="match status" value="1"/>
</dbReference>
<dbReference type="PANTHER" id="PTHR43381:SF20">
    <property type="entry name" value="TRANSLATION INITIATION FACTOR IF-2, MITOCHONDRIAL"/>
    <property type="match status" value="1"/>
</dbReference>
<feature type="compositionally biased region" description="Low complexity" evidence="7">
    <location>
        <begin position="68"/>
        <end position="80"/>
    </location>
</feature>
<dbReference type="Proteomes" id="UP001176521">
    <property type="component" value="Unassembled WGS sequence"/>
</dbReference>
<feature type="compositionally biased region" description="Polar residues" evidence="7">
    <location>
        <begin position="106"/>
        <end position="117"/>
    </location>
</feature>
<dbReference type="PRINTS" id="PR00315">
    <property type="entry name" value="ELONGATNFCT"/>
</dbReference>
<feature type="compositionally biased region" description="Basic and acidic residues" evidence="7">
    <location>
        <begin position="165"/>
        <end position="177"/>
    </location>
</feature>
<name>A0AAN6GFW2_9BASI</name>
<dbReference type="Pfam" id="PF11987">
    <property type="entry name" value="IF-2"/>
    <property type="match status" value="1"/>
</dbReference>
<keyword evidence="4" id="KW-0648">Protein biosynthesis</keyword>
<dbReference type="Pfam" id="PF22042">
    <property type="entry name" value="EF-G_D2"/>
    <property type="match status" value="1"/>
</dbReference>
<dbReference type="InterPro" id="IPR053905">
    <property type="entry name" value="EF-G-like_DII"/>
</dbReference>
<dbReference type="CDD" id="cd03702">
    <property type="entry name" value="IF2_mtIF2_II"/>
    <property type="match status" value="1"/>
</dbReference>
<dbReference type="SUPFAM" id="SSF50447">
    <property type="entry name" value="Translation proteins"/>
    <property type="match status" value="3"/>
</dbReference>
<reference evidence="9" key="1">
    <citation type="journal article" date="2023" name="PhytoFront">
        <title>Draft Genome Resources of Seven Strains of Tilletia horrida, Causal Agent of Kernel Smut of Rice.</title>
        <authorList>
            <person name="Khanal S."/>
            <person name="Antony Babu S."/>
            <person name="Zhou X.G."/>
        </authorList>
    </citation>
    <scope>NUCLEOTIDE SEQUENCE</scope>
    <source>
        <strain evidence="9">TX3</strain>
    </source>
</reference>
<feature type="region of interest" description="Disordered" evidence="7">
    <location>
        <begin position="729"/>
        <end position="756"/>
    </location>
</feature>
<feature type="compositionally biased region" description="Acidic residues" evidence="7">
    <location>
        <begin position="920"/>
        <end position="931"/>
    </location>
</feature>
<keyword evidence="2 9" id="KW-0396">Initiation factor</keyword>
<accession>A0AAN6GFW2</accession>
<dbReference type="Gene3D" id="3.40.50.300">
    <property type="entry name" value="P-loop containing nucleotide triphosphate hydrolases"/>
    <property type="match status" value="1"/>
</dbReference>
<dbReference type="PROSITE" id="PS51722">
    <property type="entry name" value="G_TR_2"/>
    <property type="match status" value="1"/>
</dbReference>
<dbReference type="GO" id="GO:0005525">
    <property type="term" value="F:GTP binding"/>
    <property type="evidence" value="ECO:0007669"/>
    <property type="project" value="UniProtKB-KW"/>
</dbReference>
<evidence type="ECO:0000256" key="5">
    <source>
        <dbReference type="ARBA" id="ARBA00023134"/>
    </source>
</evidence>
<dbReference type="InterPro" id="IPR036925">
    <property type="entry name" value="TIF_IF2_dom3_sf"/>
</dbReference>
<keyword evidence="3" id="KW-0547">Nucleotide-binding</keyword>
<dbReference type="InterPro" id="IPR027417">
    <property type="entry name" value="P-loop_NTPase"/>
</dbReference>
<dbReference type="GO" id="GO:0003924">
    <property type="term" value="F:GTPase activity"/>
    <property type="evidence" value="ECO:0007669"/>
    <property type="project" value="InterPro"/>
</dbReference>
<dbReference type="GO" id="GO:0005737">
    <property type="term" value="C:cytoplasm"/>
    <property type="evidence" value="ECO:0007669"/>
    <property type="project" value="TreeGrafter"/>
</dbReference>
<gene>
    <name evidence="9" type="primary">IFM1</name>
    <name evidence="9" type="ORF">OC842_001037</name>
</gene>
<evidence type="ECO:0000256" key="2">
    <source>
        <dbReference type="ARBA" id="ARBA00022540"/>
    </source>
</evidence>